<dbReference type="GO" id="GO:0005886">
    <property type="term" value="C:plasma membrane"/>
    <property type="evidence" value="ECO:0007669"/>
    <property type="project" value="UniProtKB-SubCell"/>
</dbReference>
<dbReference type="AlphaFoldDB" id="A0A0K2GY69"/>
<evidence type="ECO:0000256" key="5">
    <source>
        <dbReference type="ARBA" id="ARBA00022989"/>
    </source>
</evidence>
<feature type="transmembrane region" description="Helical" evidence="8">
    <location>
        <begin position="20"/>
        <end position="35"/>
    </location>
</feature>
<evidence type="ECO:0000256" key="7">
    <source>
        <dbReference type="ARBA" id="ARBA00023315"/>
    </source>
</evidence>
<feature type="transmembrane region" description="Helical" evidence="8">
    <location>
        <begin position="153"/>
        <end position="169"/>
    </location>
</feature>
<evidence type="ECO:0000313" key="10">
    <source>
        <dbReference type="EMBL" id="ALA66735.1"/>
    </source>
</evidence>
<dbReference type="PANTHER" id="PTHR23028:SF53">
    <property type="entry name" value="ACYL_TRANSF_3 DOMAIN-CONTAINING PROTEIN"/>
    <property type="match status" value="1"/>
</dbReference>
<accession>A0A0K2GY69</accession>
<keyword evidence="5 8" id="KW-1133">Transmembrane helix</keyword>
<dbReference type="GO" id="GO:0009103">
    <property type="term" value="P:lipopolysaccharide biosynthetic process"/>
    <property type="evidence" value="ECO:0007669"/>
    <property type="project" value="TreeGrafter"/>
</dbReference>
<dbReference type="EMBL" id="CP006841">
    <property type="protein sequence ID" value="ALA66735.1"/>
    <property type="molecule type" value="Genomic_DNA"/>
</dbReference>
<dbReference type="KEGG" id="clw:CLAC_02210"/>
<keyword evidence="3 10" id="KW-0808">Transferase</keyword>
<evidence type="ECO:0000256" key="3">
    <source>
        <dbReference type="ARBA" id="ARBA00022679"/>
    </source>
</evidence>
<keyword evidence="6 8" id="KW-0472">Membrane</keyword>
<gene>
    <name evidence="10" type="ORF">CLAC_02210</name>
</gene>
<feature type="transmembrane region" description="Helical" evidence="8">
    <location>
        <begin position="276"/>
        <end position="297"/>
    </location>
</feature>
<dbReference type="PATRIC" id="fig|1408189.4.peg.438"/>
<keyword evidence="7 10" id="KW-0012">Acyltransferase</keyword>
<feature type="transmembrane region" description="Helical" evidence="8">
    <location>
        <begin position="174"/>
        <end position="191"/>
    </location>
</feature>
<dbReference type="CDD" id="cd01840">
    <property type="entry name" value="SGNH_hydrolase_yrhL_like"/>
    <property type="match status" value="1"/>
</dbReference>
<evidence type="ECO:0000256" key="8">
    <source>
        <dbReference type="SAM" id="Phobius"/>
    </source>
</evidence>
<dbReference type="GO" id="GO:0016747">
    <property type="term" value="F:acyltransferase activity, transferring groups other than amino-acyl groups"/>
    <property type="evidence" value="ECO:0007669"/>
    <property type="project" value="InterPro"/>
</dbReference>
<evidence type="ECO:0000256" key="4">
    <source>
        <dbReference type="ARBA" id="ARBA00022692"/>
    </source>
</evidence>
<feature type="domain" description="Acyltransferase 3" evidence="9">
    <location>
        <begin position="15"/>
        <end position="354"/>
    </location>
</feature>
<feature type="transmembrane region" description="Helical" evidence="8">
    <location>
        <begin position="203"/>
        <end position="224"/>
    </location>
</feature>
<name>A0A0K2GY69_9CORY</name>
<feature type="transmembrane region" description="Helical" evidence="8">
    <location>
        <begin position="245"/>
        <end position="270"/>
    </location>
</feature>
<feature type="transmembrane region" description="Helical" evidence="8">
    <location>
        <begin position="397"/>
        <end position="415"/>
    </location>
</feature>
<organism evidence="10 11">
    <name type="scientific">Corynebacterium lactis RW2-5</name>
    <dbReference type="NCBI Taxonomy" id="1408189"/>
    <lineage>
        <taxon>Bacteria</taxon>
        <taxon>Bacillati</taxon>
        <taxon>Actinomycetota</taxon>
        <taxon>Actinomycetes</taxon>
        <taxon>Mycobacteriales</taxon>
        <taxon>Corynebacteriaceae</taxon>
        <taxon>Corynebacterium</taxon>
    </lineage>
</organism>
<dbReference type="Pfam" id="PF01757">
    <property type="entry name" value="Acyl_transf_3"/>
    <property type="match status" value="1"/>
</dbReference>
<feature type="transmembrane region" description="Helical" evidence="8">
    <location>
        <begin position="41"/>
        <end position="61"/>
    </location>
</feature>
<feature type="transmembrane region" description="Helical" evidence="8">
    <location>
        <begin position="318"/>
        <end position="337"/>
    </location>
</feature>
<dbReference type="SUPFAM" id="SSF52266">
    <property type="entry name" value="SGNH hydrolase"/>
    <property type="match status" value="1"/>
</dbReference>
<dbReference type="PANTHER" id="PTHR23028">
    <property type="entry name" value="ACETYLTRANSFERASE"/>
    <property type="match status" value="1"/>
</dbReference>
<dbReference type="InterPro" id="IPR036514">
    <property type="entry name" value="SGNH_hydro_sf"/>
</dbReference>
<keyword evidence="4 8" id="KW-0812">Transmembrane</keyword>
<dbReference type="OrthoDB" id="3404679at2"/>
<evidence type="ECO:0000256" key="2">
    <source>
        <dbReference type="ARBA" id="ARBA00022475"/>
    </source>
</evidence>
<proteinExistence type="predicted"/>
<feature type="transmembrane region" description="Helical" evidence="8">
    <location>
        <begin position="349"/>
        <end position="368"/>
    </location>
</feature>
<dbReference type="InterPro" id="IPR050879">
    <property type="entry name" value="Acyltransferase_3"/>
</dbReference>
<feature type="transmembrane region" description="Helical" evidence="8">
    <location>
        <begin position="82"/>
        <end position="101"/>
    </location>
</feature>
<dbReference type="Proteomes" id="UP000058446">
    <property type="component" value="Chromosome"/>
</dbReference>
<dbReference type="STRING" id="1408189.CLAC_02210"/>
<evidence type="ECO:0000256" key="1">
    <source>
        <dbReference type="ARBA" id="ARBA00004651"/>
    </source>
</evidence>
<comment type="subcellular location">
    <subcellularLocation>
        <location evidence="1">Cell membrane</location>
        <topology evidence="1">Multi-pass membrane protein</topology>
    </subcellularLocation>
</comment>
<keyword evidence="2" id="KW-1003">Cell membrane</keyword>
<evidence type="ECO:0000313" key="11">
    <source>
        <dbReference type="Proteomes" id="UP000058446"/>
    </source>
</evidence>
<evidence type="ECO:0000259" key="9">
    <source>
        <dbReference type="Pfam" id="PF01757"/>
    </source>
</evidence>
<protein>
    <submittedName>
        <fullName evidence="10">Acyltransferase</fullName>
    </submittedName>
</protein>
<sequence>MRVISKHPFRIRRVPGIDGLRGLAVLAVVLYHFFGDIMPGGYVGVDLFFVLSGFLITSLLIRERAVTGRIDLKDFWLRRLRRIAPAAIFVLVVSIAAAGIIGGDPAVGLTTQFFGTLFFVNNWTQIAGSESYFADSGVQLLAHYWSLAVEEQFYVFWPLVFVALLAIGIKLRRLGYWAAAGAVASFFAMALQYDPAADPTRVYYGTDTHAFGLLIGATLALLLTSTSPKSTADSWPRIEPLLRDYFGSSAQAFVASSLPLIAMGTVLFTMPDTAAFTYNGGLVIASLLGACLLYLVIRGANPVHTIFNWSPMRWLGKVSFSLYLWHWPMIVLIREVLERNGWTQYQDVAALVGLATALGLSAWSFRYVETPIRRNGYRAWFESVKPKKSPAIAWRDYLLPAAGVAVVALAVFAMFTGPSMTRLEQQLELAAQQRAAAKKAEEAELAKRFMPRGDQITAIGDSVMLASQQALDEELPGIYIDAAVSRGYPAAPAIIEQMKAADTLDPFVVLGLGINQSAAASDDKLLDEILDSLGKDRIIVLINPYGDRAWMPQSEKEVIDAAKKRDNVYVADWCHGVRDDTSVLRGDLIHPTPDGAKIYAGAVKEAFRQYAENDKKIPGKCGV</sequence>
<dbReference type="Gene3D" id="3.40.50.1110">
    <property type="entry name" value="SGNH hydrolase"/>
    <property type="match status" value="1"/>
</dbReference>
<evidence type="ECO:0000256" key="6">
    <source>
        <dbReference type="ARBA" id="ARBA00023136"/>
    </source>
</evidence>
<keyword evidence="11" id="KW-1185">Reference proteome</keyword>
<dbReference type="InterPro" id="IPR002656">
    <property type="entry name" value="Acyl_transf_3_dom"/>
</dbReference>
<reference evidence="10 11" key="1">
    <citation type="submission" date="2013-10" db="EMBL/GenBank/DDBJ databases">
        <title>Complete genome sequence of Corynebacterium lactis DSM 45799(T), isolated from raw cow milk.</title>
        <authorList>
            <person name="Ruckert C."/>
            <person name="Albersmeier A."/>
            <person name="Lipski A."/>
            <person name="Kalinowski J."/>
        </authorList>
    </citation>
    <scope>NUCLEOTIDE SEQUENCE [LARGE SCALE GENOMIC DNA]</scope>
    <source>
        <strain evidence="10 11">RW2-5</strain>
    </source>
</reference>